<name>A0ABD0UD34_DENTH</name>
<evidence type="ECO:0000256" key="8">
    <source>
        <dbReference type="ARBA" id="ARBA00022833"/>
    </source>
</evidence>
<evidence type="ECO:0000256" key="12">
    <source>
        <dbReference type="PROSITE-ProRule" id="PRU00027"/>
    </source>
</evidence>
<evidence type="ECO:0000256" key="4">
    <source>
        <dbReference type="ARBA" id="ARBA00022490"/>
    </source>
</evidence>
<evidence type="ECO:0000256" key="9">
    <source>
        <dbReference type="ARBA" id="ARBA00023187"/>
    </source>
</evidence>
<dbReference type="GO" id="GO:0008380">
    <property type="term" value="P:RNA splicing"/>
    <property type="evidence" value="ECO:0007669"/>
    <property type="project" value="UniProtKB-KW"/>
</dbReference>
<dbReference type="InterPro" id="IPR053822">
    <property type="entry name" value="SDE2-like_dom"/>
</dbReference>
<evidence type="ECO:0000256" key="2">
    <source>
        <dbReference type="ARBA" id="ARBA00004496"/>
    </source>
</evidence>
<gene>
    <name evidence="15" type="ORF">M5K25_022585</name>
</gene>
<dbReference type="EMBL" id="JANQDX010000017">
    <property type="protein sequence ID" value="KAL0908113.1"/>
    <property type="molecule type" value="Genomic_DNA"/>
</dbReference>
<dbReference type="SUPFAM" id="SSF54236">
    <property type="entry name" value="Ubiquitin-like"/>
    <property type="match status" value="1"/>
</dbReference>
<keyword evidence="7 12" id="KW-0863">Zinc-finger</keyword>
<keyword evidence="6" id="KW-0479">Metal-binding</keyword>
<dbReference type="GO" id="GO:0005737">
    <property type="term" value="C:cytoplasm"/>
    <property type="evidence" value="ECO:0007669"/>
    <property type="project" value="UniProtKB-SubCell"/>
</dbReference>
<evidence type="ECO:0000259" key="14">
    <source>
        <dbReference type="PROSITE" id="PS50808"/>
    </source>
</evidence>
<keyword evidence="10" id="KW-0539">Nucleus</keyword>
<feature type="compositionally biased region" description="Low complexity" evidence="13">
    <location>
        <begin position="263"/>
        <end position="278"/>
    </location>
</feature>
<dbReference type="AlphaFoldDB" id="A0ABD0UD34"/>
<keyword evidence="4" id="KW-0963">Cytoplasm</keyword>
<feature type="compositionally biased region" description="Polar residues" evidence="13">
    <location>
        <begin position="621"/>
        <end position="634"/>
    </location>
</feature>
<reference evidence="15 16" key="1">
    <citation type="journal article" date="2024" name="Plant Biotechnol. J.">
        <title>Dendrobium thyrsiflorum genome and its molecular insights into genes involved in important horticultural traits.</title>
        <authorList>
            <person name="Chen B."/>
            <person name="Wang J.Y."/>
            <person name="Zheng P.J."/>
            <person name="Li K.L."/>
            <person name="Liang Y.M."/>
            <person name="Chen X.F."/>
            <person name="Zhang C."/>
            <person name="Zhao X."/>
            <person name="He X."/>
            <person name="Zhang G.Q."/>
            <person name="Liu Z.J."/>
            <person name="Xu Q."/>
        </authorList>
    </citation>
    <scope>NUCLEOTIDE SEQUENCE [LARGE SCALE GENOMIC DNA]</scope>
    <source>
        <strain evidence="15">GZMU011</strain>
    </source>
</reference>
<keyword evidence="9" id="KW-0508">mRNA splicing</keyword>
<feature type="compositionally biased region" description="Low complexity" evidence="13">
    <location>
        <begin position="285"/>
        <end position="296"/>
    </location>
</feature>
<evidence type="ECO:0000256" key="11">
    <source>
        <dbReference type="ARBA" id="ARBA00023306"/>
    </source>
</evidence>
<feature type="compositionally biased region" description="Polar residues" evidence="13">
    <location>
        <begin position="247"/>
        <end position="261"/>
    </location>
</feature>
<protein>
    <recommendedName>
        <fullName evidence="14">BED-type domain-containing protein</fullName>
    </recommendedName>
</protein>
<dbReference type="PROSITE" id="PS50808">
    <property type="entry name" value="ZF_BED"/>
    <property type="match status" value="1"/>
</dbReference>
<evidence type="ECO:0000256" key="7">
    <source>
        <dbReference type="ARBA" id="ARBA00022771"/>
    </source>
</evidence>
<evidence type="ECO:0000256" key="1">
    <source>
        <dbReference type="ARBA" id="ARBA00004123"/>
    </source>
</evidence>
<comment type="similarity">
    <text evidence="3">Belongs to the SDE2 family.</text>
</comment>
<proteinExistence type="inferred from homology"/>
<dbReference type="InterPro" id="IPR003656">
    <property type="entry name" value="Znf_BED"/>
</dbReference>
<dbReference type="Pfam" id="PF22782">
    <property type="entry name" value="SDE2"/>
    <property type="match status" value="1"/>
</dbReference>
<keyword evidence="16" id="KW-1185">Reference proteome</keyword>
<feature type="region of interest" description="Disordered" evidence="13">
    <location>
        <begin position="217"/>
        <end position="318"/>
    </location>
</feature>
<evidence type="ECO:0000256" key="5">
    <source>
        <dbReference type="ARBA" id="ARBA00022664"/>
    </source>
</evidence>
<feature type="region of interest" description="Disordered" evidence="13">
    <location>
        <begin position="517"/>
        <end position="574"/>
    </location>
</feature>
<sequence length="671" mass="74171">MAVYQIFVKLLDGRTQCLQLSSPTISGETLKRHLFAKTRIPRPFLRLITGSRIVSDETLISASADGFFPSCVLLLRLSGGKGGFGSLLRGAATKAGQKKTNNFDACRDMSGRRLRHVNAERKLEEWKAEAEDRKLEKLAEQFLRKKAKETKKNSSVDVDKYLEKYREDSAKCMEEVDESVRQSFDVYKDLKRKICPSSDRSSKRFKIWLGKKKVDESCSEDDDVNDSDDDDDETEDKSVVLDDGNFLRQNKGANMSPSMVTRSGASSDGESSGGASDKSNLEQANGNLLNEGSSGNVSEQSNSEELNDKCGIFPKADQSCPNWENNFGSTGSSKTESMVPESAVLNDDISNGVKEPEKDELKPELHSQIKPSVGDELDAQVTDYSSMEEPLNFDKYNSATELEKALMNKALPFALNMDRGKEKSNASLRRDPSWKYSVQVDIGGAEKTYVYLKCNFCDKVVKGGVTRMKEHLSGSHKNVAPCANVPDKVKEEICAYMKKSITAKHLQQEQFDDRVEHGSYYGSESGKGSSSTIHSRGARGPMDQYMVNPGEDRGQTQMMPAAGTREGRRQGLKDDEDPLVCEDVASDNEWFIDDETDLPLSDLQLEDLSVDVLRGEADQGGVSTSATPHTSTISAAKGKRKMGIIEDDEDLNFIDTIGEEDSLEDPFSDGT</sequence>
<feature type="compositionally biased region" description="Low complexity" evidence="13">
    <location>
        <begin position="518"/>
        <end position="531"/>
    </location>
</feature>
<dbReference type="GO" id="GO:0008270">
    <property type="term" value="F:zinc ion binding"/>
    <property type="evidence" value="ECO:0007669"/>
    <property type="project" value="UniProtKB-KW"/>
</dbReference>
<dbReference type="Proteomes" id="UP001552299">
    <property type="component" value="Unassembled WGS sequence"/>
</dbReference>
<organism evidence="15 16">
    <name type="scientific">Dendrobium thyrsiflorum</name>
    <name type="common">Pinecone-like raceme dendrobium</name>
    <name type="synonym">Orchid</name>
    <dbReference type="NCBI Taxonomy" id="117978"/>
    <lineage>
        <taxon>Eukaryota</taxon>
        <taxon>Viridiplantae</taxon>
        <taxon>Streptophyta</taxon>
        <taxon>Embryophyta</taxon>
        <taxon>Tracheophyta</taxon>
        <taxon>Spermatophyta</taxon>
        <taxon>Magnoliopsida</taxon>
        <taxon>Liliopsida</taxon>
        <taxon>Asparagales</taxon>
        <taxon>Orchidaceae</taxon>
        <taxon>Epidendroideae</taxon>
        <taxon>Malaxideae</taxon>
        <taxon>Dendrobiinae</taxon>
        <taxon>Dendrobium</taxon>
    </lineage>
</organism>
<comment type="caution">
    <text evidence="15">The sequence shown here is derived from an EMBL/GenBank/DDBJ whole genome shotgun (WGS) entry which is preliminary data.</text>
</comment>
<evidence type="ECO:0000256" key="6">
    <source>
        <dbReference type="ARBA" id="ARBA00022723"/>
    </source>
</evidence>
<dbReference type="InterPro" id="IPR051421">
    <property type="entry name" value="RNA_Proc_DNA_Dmg_Regulator"/>
</dbReference>
<evidence type="ECO:0000256" key="3">
    <source>
        <dbReference type="ARBA" id="ARBA00008726"/>
    </source>
</evidence>
<keyword evidence="8" id="KW-0862">Zinc</keyword>
<comment type="subcellular location">
    <subcellularLocation>
        <location evidence="2">Cytoplasm</location>
    </subcellularLocation>
    <subcellularLocation>
        <location evidence="1">Nucleus</location>
    </subcellularLocation>
</comment>
<keyword evidence="5" id="KW-0507">mRNA processing</keyword>
<feature type="region of interest" description="Disordered" evidence="13">
    <location>
        <begin position="618"/>
        <end position="639"/>
    </location>
</feature>
<evidence type="ECO:0000313" key="15">
    <source>
        <dbReference type="EMBL" id="KAL0908113.1"/>
    </source>
</evidence>
<dbReference type="PANTHER" id="PTHR12786:SF1">
    <property type="entry name" value="SPLICING REGULATOR SDE2"/>
    <property type="match status" value="1"/>
</dbReference>
<evidence type="ECO:0000256" key="13">
    <source>
        <dbReference type="SAM" id="MobiDB-lite"/>
    </source>
</evidence>
<feature type="compositionally biased region" description="Acidic residues" evidence="13">
    <location>
        <begin position="217"/>
        <end position="235"/>
    </location>
</feature>
<dbReference type="PANTHER" id="PTHR12786">
    <property type="entry name" value="SPLICING FACTOR SF3A-RELATED"/>
    <property type="match status" value="1"/>
</dbReference>
<dbReference type="GO" id="GO:0006397">
    <property type="term" value="P:mRNA processing"/>
    <property type="evidence" value="ECO:0007669"/>
    <property type="project" value="UniProtKB-KW"/>
</dbReference>
<evidence type="ECO:0000313" key="16">
    <source>
        <dbReference type="Proteomes" id="UP001552299"/>
    </source>
</evidence>
<feature type="domain" description="BED-type" evidence="14">
    <location>
        <begin position="428"/>
        <end position="489"/>
    </location>
</feature>
<evidence type="ECO:0000256" key="10">
    <source>
        <dbReference type="ARBA" id="ARBA00023242"/>
    </source>
</evidence>
<keyword evidence="11" id="KW-0131">Cell cycle</keyword>
<dbReference type="InterPro" id="IPR029071">
    <property type="entry name" value="Ubiquitin-like_domsf"/>
</dbReference>
<accession>A0ABD0UD34</accession>
<dbReference type="GO" id="GO:0005634">
    <property type="term" value="C:nucleus"/>
    <property type="evidence" value="ECO:0007669"/>
    <property type="project" value="UniProtKB-SubCell"/>
</dbReference>